<evidence type="ECO:0000313" key="2">
    <source>
        <dbReference type="EMBL" id="PUU80597.1"/>
    </source>
</evidence>
<organism evidence="2 3">
    <name type="scientific">Tuber borchii</name>
    <name type="common">White truffle</name>
    <dbReference type="NCBI Taxonomy" id="42251"/>
    <lineage>
        <taxon>Eukaryota</taxon>
        <taxon>Fungi</taxon>
        <taxon>Dikarya</taxon>
        <taxon>Ascomycota</taxon>
        <taxon>Pezizomycotina</taxon>
        <taxon>Pezizomycetes</taxon>
        <taxon>Pezizales</taxon>
        <taxon>Tuberaceae</taxon>
        <taxon>Tuber</taxon>
    </lineage>
</organism>
<dbReference type="AlphaFoldDB" id="A0A2T6ZYM6"/>
<keyword evidence="1" id="KW-1133">Transmembrane helix</keyword>
<accession>A0A2T6ZYM6</accession>
<dbReference type="Proteomes" id="UP000244722">
    <property type="component" value="Unassembled WGS sequence"/>
</dbReference>
<sequence length="79" mass="9099">MVFRTVVCTVLALLTEGGFYLCEGGRARYCTVSIHAPGATERECVLMVNDSMNFFFLSIYRLVLDLFLIFDFLFFISFF</sequence>
<reference evidence="2 3" key="1">
    <citation type="submission" date="2017-04" db="EMBL/GenBank/DDBJ databases">
        <title>Draft genome sequence of Tuber borchii Vittad., a whitish edible truffle.</title>
        <authorList>
            <consortium name="DOE Joint Genome Institute"/>
            <person name="Murat C."/>
            <person name="Kuo A."/>
            <person name="Barry K.W."/>
            <person name="Clum A."/>
            <person name="Dockter R.B."/>
            <person name="Fauchery L."/>
            <person name="Iotti M."/>
            <person name="Kohler A."/>
            <person name="Labutti K."/>
            <person name="Lindquist E.A."/>
            <person name="Lipzen A."/>
            <person name="Ohm R.A."/>
            <person name="Wang M."/>
            <person name="Grigoriev I.V."/>
            <person name="Zambonelli A."/>
            <person name="Martin F.M."/>
        </authorList>
    </citation>
    <scope>NUCLEOTIDE SEQUENCE [LARGE SCALE GENOMIC DNA]</scope>
    <source>
        <strain evidence="2 3">Tbo3840</strain>
    </source>
</reference>
<protein>
    <submittedName>
        <fullName evidence="2">Uncharacterized protein</fullName>
    </submittedName>
</protein>
<name>A0A2T6ZYM6_TUBBO</name>
<feature type="transmembrane region" description="Helical" evidence="1">
    <location>
        <begin position="54"/>
        <end position="76"/>
    </location>
</feature>
<evidence type="ECO:0000256" key="1">
    <source>
        <dbReference type="SAM" id="Phobius"/>
    </source>
</evidence>
<proteinExistence type="predicted"/>
<gene>
    <name evidence="2" type="ORF">B9Z19DRAFT_717455</name>
</gene>
<comment type="caution">
    <text evidence="2">The sequence shown here is derived from an EMBL/GenBank/DDBJ whole genome shotgun (WGS) entry which is preliminary data.</text>
</comment>
<keyword evidence="1" id="KW-0812">Transmembrane</keyword>
<keyword evidence="1" id="KW-0472">Membrane</keyword>
<evidence type="ECO:0000313" key="3">
    <source>
        <dbReference type="Proteomes" id="UP000244722"/>
    </source>
</evidence>
<dbReference type="EMBL" id="NESQ01000061">
    <property type="protein sequence ID" value="PUU80597.1"/>
    <property type="molecule type" value="Genomic_DNA"/>
</dbReference>
<keyword evidence="3" id="KW-1185">Reference proteome</keyword>